<keyword evidence="4" id="KW-1185">Reference proteome</keyword>
<gene>
    <name evidence="3" type="ORF">SAMN04488006_0808</name>
</gene>
<dbReference type="Gene3D" id="1.10.260.40">
    <property type="entry name" value="lambda repressor-like DNA-binding domains"/>
    <property type="match status" value="1"/>
</dbReference>
<dbReference type="Pfam" id="PF01381">
    <property type="entry name" value="HTH_3"/>
    <property type="match status" value="1"/>
</dbReference>
<sequence>MVNVDKFAERLNIIMNYYELSAALFAEKIDVQRSSISHVLSGRNKPSLEFVLKILKEFPEVELYWLLNGTGSFPKKTETKTNPTPPLNLFSEGNEQTKPSEHLKEQLTSTSLQSEEIDRIVIFFKNGTFKNYKQL</sequence>
<accession>A0A1I6P1T9</accession>
<dbReference type="Proteomes" id="UP000199312">
    <property type="component" value="Unassembled WGS sequence"/>
</dbReference>
<dbReference type="SMART" id="SM00530">
    <property type="entry name" value="HTH_XRE"/>
    <property type="match status" value="1"/>
</dbReference>
<protein>
    <submittedName>
        <fullName evidence="3">Helix-turn-helix</fullName>
    </submittedName>
</protein>
<evidence type="ECO:0000256" key="1">
    <source>
        <dbReference type="SAM" id="MobiDB-lite"/>
    </source>
</evidence>
<evidence type="ECO:0000313" key="4">
    <source>
        <dbReference type="Proteomes" id="UP000199312"/>
    </source>
</evidence>
<dbReference type="GO" id="GO:0003677">
    <property type="term" value="F:DNA binding"/>
    <property type="evidence" value="ECO:0007669"/>
    <property type="project" value="InterPro"/>
</dbReference>
<evidence type="ECO:0000313" key="3">
    <source>
        <dbReference type="EMBL" id="SFS34048.1"/>
    </source>
</evidence>
<proteinExistence type="predicted"/>
<dbReference type="InterPro" id="IPR010982">
    <property type="entry name" value="Lambda_DNA-bd_dom_sf"/>
</dbReference>
<dbReference type="OrthoDB" id="1034290at2"/>
<dbReference type="PROSITE" id="PS50943">
    <property type="entry name" value="HTH_CROC1"/>
    <property type="match status" value="1"/>
</dbReference>
<feature type="region of interest" description="Disordered" evidence="1">
    <location>
        <begin position="71"/>
        <end position="108"/>
    </location>
</feature>
<reference evidence="4" key="1">
    <citation type="submission" date="2016-10" db="EMBL/GenBank/DDBJ databases">
        <authorList>
            <person name="Varghese N."/>
            <person name="Submissions S."/>
        </authorList>
    </citation>
    <scope>NUCLEOTIDE SEQUENCE [LARGE SCALE GENOMIC DNA]</scope>
    <source>
        <strain evidence="4">DSM 24450</strain>
    </source>
</reference>
<dbReference type="InterPro" id="IPR001387">
    <property type="entry name" value="Cro/C1-type_HTH"/>
</dbReference>
<feature type="domain" description="HTH cro/C1-type" evidence="2">
    <location>
        <begin position="25"/>
        <end position="66"/>
    </location>
</feature>
<dbReference type="AlphaFoldDB" id="A0A1I6P1T9"/>
<name>A0A1I6P1T9_9FLAO</name>
<dbReference type="EMBL" id="FOZP01000001">
    <property type="protein sequence ID" value="SFS34048.1"/>
    <property type="molecule type" value="Genomic_DNA"/>
</dbReference>
<dbReference type="CDD" id="cd00093">
    <property type="entry name" value="HTH_XRE"/>
    <property type="match status" value="1"/>
</dbReference>
<organism evidence="3 4">
    <name type="scientific">Lutibacter maritimus</name>
    <dbReference type="NCBI Taxonomy" id="593133"/>
    <lineage>
        <taxon>Bacteria</taxon>
        <taxon>Pseudomonadati</taxon>
        <taxon>Bacteroidota</taxon>
        <taxon>Flavobacteriia</taxon>
        <taxon>Flavobacteriales</taxon>
        <taxon>Flavobacteriaceae</taxon>
        <taxon>Lutibacter</taxon>
    </lineage>
</organism>
<dbReference type="STRING" id="593133.SAMN04488006_0808"/>
<dbReference type="SUPFAM" id="SSF47413">
    <property type="entry name" value="lambda repressor-like DNA-binding domains"/>
    <property type="match status" value="1"/>
</dbReference>
<dbReference type="RefSeq" id="WP_090222923.1">
    <property type="nucleotide sequence ID" value="NZ_FOZP01000001.1"/>
</dbReference>
<evidence type="ECO:0000259" key="2">
    <source>
        <dbReference type="PROSITE" id="PS50943"/>
    </source>
</evidence>